<proteinExistence type="predicted"/>
<gene>
    <name evidence="2" type="ORF">HQM25_07250</name>
</gene>
<keyword evidence="1" id="KW-1133">Transmembrane helix</keyword>
<dbReference type="AlphaFoldDB" id="A0A7D4U472"/>
<evidence type="ECO:0000313" key="3">
    <source>
        <dbReference type="Proteomes" id="UP000502498"/>
    </source>
</evidence>
<accession>A0A7D4U472</accession>
<dbReference type="EMBL" id="CP054038">
    <property type="protein sequence ID" value="QKJ19185.1"/>
    <property type="molecule type" value="Genomic_DNA"/>
</dbReference>
<dbReference type="Proteomes" id="UP000502498">
    <property type="component" value="Chromosome"/>
</dbReference>
<name>A0A7D4U472_9MICO</name>
<sequence>MRRSSRSGERVGRCGAGDQSGSASLEFIVAGLVLLVPIVYLVVALGMIQGHSLGAEASARHVARAVATASGPDQARGRADRIVRAVADEYGMSPERVKLELSCRPTTTECPAAGGTLLVTVRTAVTLPLVPAVLGLERVAAIPIEATAVQKVSRFWGAP</sequence>
<dbReference type="RefSeq" id="WP_172989626.1">
    <property type="nucleotide sequence ID" value="NZ_CP054038.1"/>
</dbReference>
<evidence type="ECO:0000256" key="1">
    <source>
        <dbReference type="SAM" id="Phobius"/>
    </source>
</evidence>
<organism evidence="2 3">
    <name type="scientific">Microbacterium hominis</name>
    <dbReference type="NCBI Taxonomy" id="162426"/>
    <lineage>
        <taxon>Bacteria</taxon>
        <taxon>Bacillati</taxon>
        <taxon>Actinomycetota</taxon>
        <taxon>Actinomycetes</taxon>
        <taxon>Micrococcales</taxon>
        <taxon>Microbacteriaceae</taxon>
        <taxon>Microbacterium</taxon>
    </lineage>
</organism>
<feature type="transmembrane region" description="Helical" evidence="1">
    <location>
        <begin position="27"/>
        <end position="48"/>
    </location>
</feature>
<protein>
    <submittedName>
        <fullName evidence="2">TadE family protein</fullName>
    </submittedName>
</protein>
<evidence type="ECO:0000313" key="2">
    <source>
        <dbReference type="EMBL" id="QKJ19185.1"/>
    </source>
</evidence>
<keyword evidence="1" id="KW-0472">Membrane</keyword>
<reference evidence="2 3" key="1">
    <citation type="submission" date="2020-05" db="EMBL/GenBank/DDBJ databases">
        <title>Strain PA2F3 complete genome.</title>
        <authorList>
            <person name="Kim Y.-S."/>
            <person name="Kim S.-J."/>
            <person name="Jung H.-k."/>
            <person name="Kim S.-E."/>
            <person name="Kim K.-H."/>
        </authorList>
    </citation>
    <scope>NUCLEOTIDE SEQUENCE [LARGE SCALE GENOMIC DNA]</scope>
    <source>
        <strain evidence="2 3">PA2F3</strain>
    </source>
</reference>
<keyword evidence="1" id="KW-0812">Transmembrane</keyword>